<dbReference type="PROSITE" id="PS00498">
    <property type="entry name" value="TYROSINASE_2"/>
    <property type="match status" value="1"/>
</dbReference>
<evidence type="ECO:0000256" key="8">
    <source>
        <dbReference type="ARBA" id="ARBA00023101"/>
    </source>
</evidence>
<evidence type="ECO:0000256" key="9">
    <source>
        <dbReference type="ARBA" id="ARBA00048233"/>
    </source>
</evidence>
<dbReference type="GO" id="GO:0046872">
    <property type="term" value="F:metal ion binding"/>
    <property type="evidence" value="ECO:0007669"/>
    <property type="project" value="UniProtKB-KW"/>
</dbReference>
<dbReference type="InterPro" id="IPR002227">
    <property type="entry name" value="Tyrosinase_Cu-bd"/>
</dbReference>
<evidence type="ECO:0000256" key="5">
    <source>
        <dbReference type="ARBA" id="ARBA00023002"/>
    </source>
</evidence>
<evidence type="ECO:0000259" key="12">
    <source>
        <dbReference type="PROSITE" id="PS00498"/>
    </source>
</evidence>
<keyword evidence="7" id="KW-0503">Monooxygenase</keyword>
<gene>
    <name evidence="13" type="ORF">B0T18DRAFT_486313</name>
</gene>
<evidence type="ECO:0000256" key="7">
    <source>
        <dbReference type="ARBA" id="ARBA00023033"/>
    </source>
</evidence>
<dbReference type="SUPFAM" id="SSF48056">
    <property type="entry name" value="Di-copper centre-containing domain"/>
    <property type="match status" value="1"/>
</dbReference>
<organism evidence="13 14">
    <name type="scientific">Schizothecium vesticola</name>
    <dbReference type="NCBI Taxonomy" id="314040"/>
    <lineage>
        <taxon>Eukaryota</taxon>
        <taxon>Fungi</taxon>
        <taxon>Dikarya</taxon>
        <taxon>Ascomycota</taxon>
        <taxon>Pezizomycotina</taxon>
        <taxon>Sordariomycetes</taxon>
        <taxon>Sordariomycetidae</taxon>
        <taxon>Sordariales</taxon>
        <taxon>Schizotheciaceae</taxon>
        <taxon>Schizothecium</taxon>
    </lineage>
</organism>
<comment type="caution">
    <text evidence="13">The sequence shown here is derived from an EMBL/GenBank/DDBJ whole genome shotgun (WGS) entry which is preliminary data.</text>
</comment>
<dbReference type="Gene3D" id="1.10.1280.10">
    <property type="entry name" value="Di-copper center containing domain from catechol oxidase"/>
    <property type="match status" value="1"/>
</dbReference>
<keyword evidence="8" id="KW-0470">Melanin biosynthesis</keyword>
<reference evidence="13" key="1">
    <citation type="submission" date="2023-06" db="EMBL/GenBank/DDBJ databases">
        <title>Genome-scale phylogeny and comparative genomics of the fungal order Sordariales.</title>
        <authorList>
            <consortium name="Lawrence Berkeley National Laboratory"/>
            <person name="Hensen N."/>
            <person name="Bonometti L."/>
            <person name="Westerberg I."/>
            <person name="Brannstrom I.O."/>
            <person name="Guillou S."/>
            <person name="Cros-Aarteil S."/>
            <person name="Calhoun S."/>
            <person name="Haridas S."/>
            <person name="Kuo A."/>
            <person name="Mondo S."/>
            <person name="Pangilinan J."/>
            <person name="Riley R."/>
            <person name="LaButti K."/>
            <person name="Andreopoulos B."/>
            <person name="Lipzen A."/>
            <person name="Chen C."/>
            <person name="Yanf M."/>
            <person name="Daum C."/>
            <person name="Ng V."/>
            <person name="Clum A."/>
            <person name="Steindorff A."/>
            <person name="Ohm R."/>
            <person name="Martin F."/>
            <person name="Silar P."/>
            <person name="Natvig D."/>
            <person name="Lalanne C."/>
            <person name="Gautier V."/>
            <person name="Ament-velasquez S.L."/>
            <person name="Kruys A."/>
            <person name="Hutchinson M.I."/>
            <person name="Powell A.J."/>
            <person name="Barry K."/>
            <person name="Miller A.N."/>
            <person name="Grigoriev I.V."/>
            <person name="Debuchy R."/>
            <person name="Gladieux P."/>
            <person name="Thoren M.H."/>
            <person name="Johannesson H."/>
        </authorList>
    </citation>
    <scope>NUCLEOTIDE SEQUENCE</scope>
    <source>
        <strain evidence="13">SMH3187-1</strain>
    </source>
</reference>
<dbReference type="InterPro" id="IPR008922">
    <property type="entry name" value="Di-copper_centre_dom_sf"/>
</dbReference>
<evidence type="ECO:0000256" key="1">
    <source>
        <dbReference type="ARBA" id="ARBA00001973"/>
    </source>
</evidence>
<comment type="catalytic activity">
    <reaction evidence="10">
        <text>L-tyrosine + O2 = L-dopaquinone + H2O</text>
        <dbReference type="Rhea" id="RHEA:18117"/>
        <dbReference type="ChEBI" id="CHEBI:15377"/>
        <dbReference type="ChEBI" id="CHEBI:15379"/>
        <dbReference type="ChEBI" id="CHEBI:57924"/>
        <dbReference type="ChEBI" id="CHEBI:58315"/>
        <dbReference type="EC" id="1.14.18.1"/>
    </reaction>
</comment>
<evidence type="ECO:0000256" key="2">
    <source>
        <dbReference type="ARBA" id="ARBA00009928"/>
    </source>
</evidence>
<keyword evidence="6" id="KW-0186">Copper</keyword>
<comment type="similarity">
    <text evidence="2">Belongs to the tyrosinase family.</text>
</comment>
<dbReference type="PANTHER" id="PTHR11474:SF76">
    <property type="entry name" value="SHKT DOMAIN-CONTAINING PROTEIN"/>
    <property type="match status" value="1"/>
</dbReference>
<dbReference type="EMBL" id="JAUKUD010000002">
    <property type="protein sequence ID" value="KAK0751825.1"/>
    <property type="molecule type" value="Genomic_DNA"/>
</dbReference>
<evidence type="ECO:0000256" key="11">
    <source>
        <dbReference type="SAM" id="MobiDB-lite"/>
    </source>
</evidence>
<keyword evidence="14" id="KW-1185">Reference proteome</keyword>
<comment type="catalytic activity">
    <reaction evidence="9">
        <text>2 L-dopa + O2 = 2 L-dopaquinone + 2 H2O</text>
        <dbReference type="Rhea" id="RHEA:34287"/>
        <dbReference type="ChEBI" id="CHEBI:15377"/>
        <dbReference type="ChEBI" id="CHEBI:15379"/>
        <dbReference type="ChEBI" id="CHEBI:57504"/>
        <dbReference type="ChEBI" id="CHEBI:57924"/>
        <dbReference type="EC" id="1.14.18.1"/>
    </reaction>
</comment>
<evidence type="ECO:0000256" key="4">
    <source>
        <dbReference type="ARBA" id="ARBA00022723"/>
    </source>
</evidence>
<evidence type="ECO:0000313" key="14">
    <source>
        <dbReference type="Proteomes" id="UP001172155"/>
    </source>
</evidence>
<evidence type="ECO:0000256" key="10">
    <source>
        <dbReference type="ARBA" id="ARBA00048881"/>
    </source>
</evidence>
<comment type="cofactor">
    <cofactor evidence="1">
        <name>Cu(2+)</name>
        <dbReference type="ChEBI" id="CHEBI:29036"/>
    </cofactor>
</comment>
<feature type="region of interest" description="Disordered" evidence="11">
    <location>
        <begin position="193"/>
        <end position="218"/>
    </location>
</feature>
<dbReference type="GO" id="GO:0004503">
    <property type="term" value="F:tyrosinase activity"/>
    <property type="evidence" value="ECO:0007669"/>
    <property type="project" value="UniProtKB-EC"/>
</dbReference>
<dbReference type="AlphaFoldDB" id="A0AA40F615"/>
<dbReference type="InterPro" id="IPR050316">
    <property type="entry name" value="Tyrosinase/Hemocyanin"/>
</dbReference>
<dbReference type="Pfam" id="PF18132">
    <property type="entry name" value="Tyrosinase_C"/>
    <property type="match status" value="1"/>
</dbReference>
<dbReference type="EC" id="1.14.18.1" evidence="3"/>
<keyword evidence="5" id="KW-0560">Oxidoreductase</keyword>
<name>A0AA40F615_9PEZI</name>
<dbReference type="GO" id="GO:0042438">
    <property type="term" value="P:melanin biosynthetic process"/>
    <property type="evidence" value="ECO:0007669"/>
    <property type="project" value="UniProtKB-KW"/>
</dbReference>
<sequence>MSLLLLSYKDFDAFSFNRWDTNTNMNASGSLEDVHNGIHDRVGGGGHMSSLDASAFDPIFWLHHINFDRFWVIWQDLNPSSFTQAGAGVDLWGQPRRRGDGEYRAHAVLGQDEDQFASTQDYQEALRRTVSGLYGSNLFRSFAASAAIGERVAVPDNMVAEIVKIENQESENKLPENSPAAVPALSLTGLSELSAAPPTDTESHNSNTDSHSDEDPSDRMARQILPRANLLGPFDVSSPASWPADTSSAGRMSIIGRLPETECAKCRADTAGGLMVSGTVPLTTALLREIVAGDGKRLEGLGEEEVVPYLKEWLRWKVTMVKEEDGGEEMPAGEVPGPEGGWKLEGEDDEA</sequence>
<accession>A0AA40F615</accession>
<evidence type="ECO:0000313" key="13">
    <source>
        <dbReference type="EMBL" id="KAK0751825.1"/>
    </source>
</evidence>
<protein>
    <recommendedName>
        <fullName evidence="3">tyrosinase</fullName>
        <ecNumber evidence="3">1.14.18.1</ecNumber>
    </recommendedName>
</protein>
<dbReference type="Pfam" id="PF00264">
    <property type="entry name" value="Tyrosinase"/>
    <property type="match status" value="1"/>
</dbReference>
<proteinExistence type="inferred from homology"/>
<dbReference type="Proteomes" id="UP001172155">
    <property type="component" value="Unassembled WGS sequence"/>
</dbReference>
<evidence type="ECO:0000256" key="6">
    <source>
        <dbReference type="ARBA" id="ARBA00023008"/>
    </source>
</evidence>
<feature type="domain" description="Tyrosinase copper-binding" evidence="12">
    <location>
        <begin position="57"/>
        <end position="68"/>
    </location>
</feature>
<dbReference type="InterPro" id="IPR041640">
    <property type="entry name" value="Tyrosinase_C"/>
</dbReference>
<evidence type="ECO:0000256" key="3">
    <source>
        <dbReference type="ARBA" id="ARBA00011906"/>
    </source>
</evidence>
<feature type="region of interest" description="Disordered" evidence="11">
    <location>
        <begin position="324"/>
        <end position="351"/>
    </location>
</feature>
<keyword evidence="4" id="KW-0479">Metal-binding</keyword>
<dbReference type="PANTHER" id="PTHR11474">
    <property type="entry name" value="TYROSINASE FAMILY MEMBER"/>
    <property type="match status" value="1"/>
</dbReference>